<evidence type="ECO:0000256" key="7">
    <source>
        <dbReference type="ARBA" id="ARBA00022840"/>
    </source>
</evidence>
<keyword evidence="8" id="KW-1133">Transmembrane helix</keyword>
<dbReference type="InterPro" id="IPR019734">
    <property type="entry name" value="TPR_rpt"/>
</dbReference>
<keyword evidence="3" id="KW-0597">Phosphoprotein</keyword>
<dbReference type="Gene3D" id="1.25.40.10">
    <property type="entry name" value="Tetratricopeptide repeat domain"/>
    <property type="match status" value="2"/>
</dbReference>
<keyword evidence="6" id="KW-0418">Kinase</keyword>
<proteinExistence type="predicted"/>
<evidence type="ECO:0000259" key="9">
    <source>
        <dbReference type="SMART" id="SM00387"/>
    </source>
</evidence>
<dbReference type="SMART" id="SM00028">
    <property type="entry name" value="TPR"/>
    <property type="match status" value="4"/>
</dbReference>
<dbReference type="InterPro" id="IPR011495">
    <property type="entry name" value="Sig_transdc_His_kin_sub2_dim/P"/>
</dbReference>
<keyword evidence="11" id="KW-1185">Reference proteome</keyword>
<dbReference type="RefSeq" id="WP_207363757.1">
    <property type="nucleotide sequence ID" value="NZ_JAFMYV010000002.1"/>
</dbReference>
<name>A0A939K4I5_9BACT</name>
<organism evidence="10 11">
    <name type="scientific">Fibrella rubiginis</name>
    <dbReference type="NCBI Taxonomy" id="2817060"/>
    <lineage>
        <taxon>Bacteria</taxon>
        <taxon>Pseudomonadati</taxon>
        <taxon>Bacteroidota</taxon>
        <taxon>Cytophagia</taxon>
        <taxon>Cytophagales</taxon>
        <taxon>Spirosomataceae</taxon>
        <taxon>Fibrella</taxon>
    </lineage>
</organism>
<dbReference type="Pfam" id="PF13374">
    <property type="entry name" value="TPR_10"/>
    <property type="match status" value="1"/>
</dbReference>
<dbReference type="PANTHER" id="PTHR41523">
    <property type="entry name" value="TWO-COMPONENT SYSTEM SENSOR PROTEIN"/>
    <property type="match status" value="1"/>
</dbReference>
<dbReference type="Proteomes" id="UP000664034">
    <property type="component" value="Unassembled WGS sequence"/>
</dbReference>
<dbReference type="InterPro" id="IPR003594">
    <property type="entry name" value="HATPase_dom"/>
</dbReference>
<dbReference type="SUPFAM" id="SSF55874">
    <property type="entry name" value="ATPase domain of HSP90 chaperone/DNA topoisomerase II/histidine kinase"/>
    <property type="match status" value="1"/>
</dbReference>
<evidence type="ECO:0000256" key="5">
    <source>
        <dbReference type="ARBA" id="ARBA00022741"/>
    </source>
</evidence>
<comment type="catalytic activity">
    <reaction evidence="1">
        <text>ATP + protein L-histidine = ADP + protein N-phospho-L-histidine.</text>
        <dbReference type="EC" id="2.7.13.3"/>
    </reaction>
</comment>
<dbReference type="Pfam" id="PF07568">
    <property type="entry name" value="HisKA_2"/>
    <property type="match status" value="1"/>
</dbReference>
<dbReference type="InterPro" id="IPR036890">
    <property type="entry name" value="HATPase_C_sf"/>
</dbReference>
<evidence type="ECO:0000256" key="2">
    <source>
        <dbReference type="ARBA" id="ARBA00012438"/>
    </source>
</evidence>
<dbReference type="PANTHER" id="PTHR41523:SF8">
    <property type="entry name" value="ETHYLENE RESPONSE SENSOR PROTEIN"/>
    <property type="match status" value="1"/>
</dbReference>
<keyword evidence="7" id="KW-0067">ATP-binding</keyword>
<dbReference type="EMBL" id="JAFMYV010000002">
    <property type="protein sequence ID" value="MBO0936221.1"/>
    <property type="molecule type" value="Genomic_DNA"/>
</dbReference>
<protein>
    <recommendedName>
        <fullName evidence="2">histidine kinase</fullName>
        <ecNumber evidence="2">2.7.13.3</ecNumber>
    </recommendedName>
</protein>
<accession>A0A939K4I5</accession>
<evidence type="ECO:0000256" key="4">
    <source>
        <dbReference type="ARBA" id="ARBA00022679"/>
    </source>
</evidence>
<evidence type="ECO:0000256" key="3">
    <source>
        <dbReference type="ARBA" id="ARBA00022553"/>
    </source>
</evidence>
<dbReference type="SMART" id="SM00387">
    <property type="entry name" value="HATPase_c"/>
    <property type="match status" value="1"/>
</dbReference>
<evidence type="ECO:0000256" key="1">
    <source>
        <dbReference type="ARBA" id="ARBA00000085"/>
    </source>
</evidence>
<feature type="domain" description="Histidine kinase/HSP90-like ATPase" evidence="9">
    <location>
        <begin position="582"/>
        <end position="717"/>
    </location>
</feature>
<evidence type="ECO:0000313" key="11">
    <source>
        <dbReference type="Proteomes" id="UP000664034"/>
    </source>
</evidence>
<dbReference type="Gene3D" id="3.30.565.10">
    <property type="entry name" value="Histidine kinase-like ATPase, C-terminal domain"/>
    <property type="match status" value="1"/>
</dbReference>
<feature type="transmembrane region" description="Helical" evidence="8">
    <location>
        <begin position="435"/>
        <end position="456"/>
    </location>
</feature>
<dbReference type="GO" id="GO:0005524">
    <property type="term" value="F:ATP binding"/>
    <property type="evidence" value="ECO:0007669"/>
    <property type="project" value="UniProtKB-KW"/>
</dbReference>
<dbReference type="Pfam" id="PF13181">
    <property type="entry name" value="TPR_8"/>
    <property type="match status" value="1"/>
</dbReference>
<dbReference type="InterPro" id="IPR011990">
    <property type="entry name" value="TPR-like_helical_dom_sf"/>
</dbReference>
<keyword evidence="5" id="KW-0547">Nucleotide-binding</keyword>
<dbReference type="SUPFAM" id="SSF48452">
    <property type="entry name" value="TPR-like"/>
    <property type="match status" value="2"/>
</dbReference>
<keyword evidence="8" id="KW-0472">Membrane</keyword>
<dbReference type="GO" id="GO:0004673">
    <property type="term" value="F:protein histidine kinase activity"/>
    <property type="evidence" value="ECO:0007669"/>
    <property type="project" value="UniProtKB-EC"/>
</dbReference>
<evidence type="ECO:0000313" key="10">
    <source>
        <dbReference type="EMBL" id="MBO0936221.1"/>
    </source>
</evidence>
<sequence length="720" mass="80953">MAHRRFVFAVIAWLLSQAGYGQVSQQRQTENLLRRYMVARASERPELAIRLSEAYVYVDPVRSRTYAATGLQLLQKYPNDTLYLAGINNLAVAYGGLGQNKRADSCFRVGIARAQRLNNTDKLVRMLANQATTYMDEGRNYDALKRLRKALAYAVGSSHDDKRALLLNNIGLVYDNLGVYGPALRYYHAALREAERQHNLNVLGLAKGNIATIYAQLDNPQRSNQLLGQAIKHLIESNDPITANQCRLTVAENWLDMARPDSARPLVWRGLQQAKLTQMPYQMAVAYVLLSRLYFSQQRFVQAEICARQALELAQVENQSMEGQALMHLAKAIDAQGRTGVALPLAQQAVAATHQTANKGERREANRILADLLEHSGKLNEALATRRIYEALKDSLYTAGFREQFSQLQVTYETERKEQQIAFLNRENDLRKNQLTWLGLSMVMVLLLLGLVYWLYRRQQLATEKISQQKELLTRQSSQLALLMRELHHRVKNNLQIVSSLLSLQSKRLVDEQARAAVREGQSRVEAMAMLHQRLYATAEVTNINFRNYVADLVESLMTTYGYRPADVDLTIEISHEQIETDTAIPLGLIINELITNSLKHAYQHVARPALTVRLEPTRNVDGLMTLRLTVADNGPGLPSAQPTVTYTAGAEWVSSSAVGGQLARQNKKRSRTGEIASKDSTFGMQLVLSLARQLRATGQFIENKGAQFQLDIPMAQPLA</sequence>
<evidence type="ECO:0000256" key="8">
    <source>
        <dbReference type="SAM" id="Phobius"/>
    </source>
</evidence>
<dbReference type="EC" id="2.7.13.3" evidence="2"/>
<reference evidence="10" key="1">
    <citation type="submission" date="2021-03" db="EMBL/GenBank/DDBJ databases">
        <title>Fibrella sp. HMF5335 genome sequencing and assembly.</title>
        <authorList>
            <person name="Kang H."/>
            <person name="Kim H."/>
            <person name="Bae S."/>
            <person name="Joh K."/>
        </authorList>
    </citation>
    <scope>NUCLEOTIDE SEQUENCE</scope>
    <source>
        <strain evidence="10">HMF5335</strain>
    </source>
</reference>
<comment type="caution">
    <text evidence="10">The sequence shown here is derived from an EMBL/GenBank/DDBJ whole genome shotgun (WGS) entry which is preliminary data.</text>
</comment>
<keyword evidence="8" id="KW-0812">Transmembrane</keyword>
<dbReference type="Gene3D" id="3.30.450.20">
    <property type="entry name" value="PAS domain"/>
    <property type="match status" value="1"/>
</dbReference>
<keyword evidence="4" id="KW-0808">Transferase</keyword>
<gene>
    <name evidence="10" type="ORF">J2I47_06650</name>
</gene>
<evidence type="ECO:0000256" key="6">
    <source>
        <dbReference type="ARBA" id="ARBA00022777"/>
    </source>
</evidence>
<dbReference type="Pfam" id="PF02518">
    <property type="entry name" value="HATPase_c"/>
    <property type="match status" value="1"/>
</dbReference>
<dbReference type="AlphaFoldDB" id="A0A939K4I5"/>